<dbReference type="InterPro" id="IPR003658">
    <property type="entry name" value="Anti-sigma_ant"/>
</dbReference>
<accession>A0ABR9PBD7</accession>
<proteinExistence type="inferred from homology"/>
<reference evidence="4 5" key="1">
    <citation type="submission" date="2020-09" db="EMBL/GenBank/DDBJ databases">
        <title>Diversity and distribution of actinomycetes associated with coral in the coast of Hainan.</title>
        <authorList>
            <person name="Li F."/>
        </authorList>
    </citation>
    <scope>NUCLEOTIDE SEQUENCE [LARGE SCALE GENOMIC DNA]</scope>
    <source>
        <strain evidence="4 5">HNM0947</strain>
    </source>
</reference>
<name>A0ABR9PBD7_9ACTN</name>
<sequence>MTVLDTEQEQFACDGISVVGLEGEIDIATARDVHARLAERAAHGCVVADLAGVAFIDASGINALVGAMRDAAREGRHLLLAAPPRQLSRILDVLTLHSVLPTYPTAGAALAAHTRAAHASGRVPPQAV</sequence>
<comment type="caution">
    <text evidence="4">The sequence shown here is derived from an EMBL/GenBank/DDBJ whole genome shotgun (WGS) entry which is preliminary data.</text>
</comment>
<feature type="domain" description="STAS" evidence="3">
    <location>
        <begin position="14"/>
        <end position="113"/>
    </location>
</feature>
<organism evidence="4 5">
    <name type="scientific">Nocardiopsis coralli</name>
    <dbReference type="NCBI Taxonomy" id="2772213"/>
    <lineage>
        <taxon>Bacteria</taxon>
        <taxon>Bacillati</taxon>
        <taxon>Actinomycetota</taxon>
        <taxon>Actinomycetes</taxon>
        <taxon>Streptosporangiales</taxon>
        <taxon>Nocardiopsidaceae</taxon>
        <taxon>Nocardiopsis</taxon>
    </lineage>
</organism>
<dbReference type="Proteomes" id="UP000806528">
    <property type="component" value="Unassembled WGS sequence"/>
</dbReference>
<evidence type="ECO:0000256" key="2">
    <source>
        <dbReference type="RuleBase" id="RU003749"/>
    </source>
</evidence>
<protein>
    <recommendedName>
        <fullName evidence="2">Anti-sigma factor antagonist</fullName>
    </recommendedName>
</protein>
<evidence type="ECO:0000259" key="3">
    <source>
        <dbReference type="PROSITE" id="PS50801"/>
    </source>
</evidence>
<dbReference type="PANTHER" id="PTHR33495:SF2">
    <property type="entry name" value="ANTI-SIGMA FACTOR ANTAGONIST TM_1081-RELATED"/>
    <property type="match status" value="1"/>
</dbReference>
<dbReference type="PANTHER" id="PTHR33495">
    <property type="entry name" value="ANTI-SIGMA FACTOR ANTAGONIST TM_1081-RELATED-RELATED"/>
    <property type="match status" value="1"/>
</dbReference>
<dbReference type="Gene3D" id="3.30.750.24">
    <property type="entry name" value="STAS domain"/>
    <property type="match status" value="1"/>
</dbReference>
<keyword evidence="5" id="KW-1185">Reference proteome</keyword>
<dbReference type="EMBL" id="JADBGI010000021">
    <property type="protein sequence ID" value="MBE3001142.1"/>
    <property type="molecule type" value="Genomic_DNA"/>
</dbReference>
<dbReference type="InterPro" id="IPR002645">
    <property type="entry name" value="STAS_dom"/>
</dbReference>
<gene>
    <name evidence="4" type="ORF">IDM40_20955</name>
</gene>
<evidence type="ECO:0000256" key="1">
    <source>
        <dbReference type="ARBA" id="ARBA00009013"/>
    </source>
</evidence>
<evidence type="ECO:0000313" key="5">
    <source>
        <dbReference type="Proteomes" id="UP000806528"/>
    </source>
</evidence>
<dbReference type="PROSITE" id="PS50801">
    <property type="entry name" value="STAS"/>
    <property type="match status" value="1"/>
</dbReference>
<comment type="similarity">
    <text evidence="1 2">Belongs to the anti-sigma-factor antagonist family.</text>
</comment>
<dbReference type="InterPro" id="IPR036513">
    <property type="entry name" value="STAS_dom_sf"/>
</dbReference>
<dbReference type="Pfam" id="PF01740">
    <property type="entry name" value="STAS"/>
    <property type="match status" value="1"/>
</dbReference>
<dbReference type="NCBIfam" id="TIGR00377">
    <property type="entry name" value="ant_ant_sig"/>
    <property type="match status" value="1"/>
</dbReference>
<evidence type="ECO:0000313" key="4">
    <source>
        <dbReference type="EMBL" id="MBE3001142.1"/>
    </source>
</evidence>
<dbReference type="RefSeq" id="WP_193123742.1">
    <property type="nucleotide sequence ID" value="NZ_JADBGI010000021.1"/>
</dbReference>
<dbReference type="SUPFAM" id="SSF52091">
    <property type="entry name" value="SpoIIaa-like"/>
    <property type="match status" value="1"/>
</dbReference>
<dbReference type="CDD" id="cd07043">
    <property type="entry name" value="STAS_anti-anti-sigma_factors"/>
    <property type="match status" value="1"/>
</dbReference>